<comment type="caution">
    <text evidence="4">The sequence shown here is derived from an EMBL/GenBank/DDBJ whole genome shotgun (WGS) entry which is preliminary data.</text>
</comment>
<dbReference type="InterPro" id="IPR036736">
    <property type="entry name" value="ACP-like_sf"/>
</dbReference>
<dbReference type="InterPro" id="IPR009081">
    <property type="entry name" value="PP-bd_ACP"/>
</dbReference>
<gene>
    <name evidence="4" type="ORF">ACFPM7_15350</name>
</gene>
<protein>
    <submittedName>
        <fullName evidence="4">Phosphopantetheine-binding protein</fullName>
    </submittedName>
</protein>
<evidence type="ECO:0000313" key="4">
    <source>
        <dbReference type="EMBL" id="MFC5288436.1"/>
    </source>
</evidence>
<keyword evidence="1" id="KW-0596">Phosphopantetheine</keyword>
<sequence>MTIPTDEEILTGLREEMAAVLESTTVDIDDMGPQTPLLSLPLDSLRLVELMSRVEDRFRVYIPEQAAFGFATIGDVVEHVRAKSEAKAARAAGRQAAG</sequence>
<proteinExistence type="predicted"/>
<dbReference type="Proteomes" id="UP001596157">
    <property type="component" value="Unassembled WGS sequence"/>
</dbReference>
<evidence type="ECO:0000256" key="1">
    <source>
        <dbReference type="ARBA" id="ARBA00022450"/>
    </source>
</evidence>
<dbReference type="EMBL" id="JBHSKF010000006">
    <property type="protein sequence ID" value="MFC5288436.1"/>
    <property type="molecule type" value="Genomic_DNA"/>
</dbReference>
<evidence type="ECO:0000256" key="2">
    <source>
        <dbReference type="ARBA" id="ARBA00022553"/>
    </source>
</evidence>
<dbReference type="Gene3D" id="1.10.1200.10">
    <property type="entry name" value="ACP-like"/>
    <property type="match status" value="1"/>
</dbReference>
<dbReference type="RefSeq" id="WP_378248285.1">
    <property type="nucleotide sequence ID" value="NZ_JBHSKF010000006.1"/>
</dbReference>
<evidence type="ECO:0000259" key="3">
    <source>
        <dbReference type="PROSITE" id="PS50075"/>
    </source>
</evidence>
<evidence type="ECO:0000313" key="5">
    <source>
        <dbReference type="Proteomes" id="UP001596157"/>
    </source>
</evidence>
<dbReference type="SMART" id="SM00823">
    <property type="entry name" value="PKS_PP"/>
    <property type="match status" value="1"/>
</dbReference>
<dbReference type="Pfam" id="PF00550">
    <property type="entry name" value="PP-binding"/>
    <property type="match status" value="1"/>
</dbReference>
<feature type="domain" description="Carrier" evidence="3">
    <location>
        <begin position="4"/>
        <end position="84"/>
    </location>
</feature>
<dbReference type="SUPFAM" id="SSF47336">
    <property type="entry name" value="ACP-like"/>
    <property type="match status" value="1"/>
</dbReference>
<dbReference type="InterPro" id="IPR020806">
    <property type="entry name" value="PKS_PP-bd"/>
</dbReference>
<name>A0ABW0EQM5_9PSEU</name>
<accession>A0ABW0EQM5</accession>
<dbReference type="PROSITE" id="PS50075">
    <property type="entry name" value="CARRIER"/>
    <property type="match status" value="1"/>
</dbReference>
<keyword evidence="2" id="KW-0597">Phosphoprotein</keyword>
<keyword evidence="5" id="KW-1185">Reference proteome</keyword>
<reference evidence="5" key="1">
    <citation type="journal article" date="2019" name="Int. J. Syst. Evol. Microbiol.">
        <title>The Global Catalogue of Microorganisms (GCM) 10K type strain sequencing project: providing services to taxonomists for standard genome sequencing and annotation.</title>
        <authorList>
            <consortium name="The Broad Institute Genomics Platform"/>
            <consortium name="The Broad Institute Genome Sequencing Center for Infectious Disease"/>
            <person name="Wu L."/>
            <person name="Ma J."/>
        </authorList>
    </citation>
    <scope>NUCLEOTIDE SEQUENCE [LARGE SCALE GENOMIC DNA]</scope>
    <source>
        <strain evidence="5">CCUG 59778</strain>
    </source>
</reference>
<organism evidence="4 5">
    <name type="scientific">Actinokineospora guangxiensis</name>
    <dbReference type="NCBI Taxonomy" id="1490288"/>
    <lineage>
        <taxon>Bacteria</taxon>
        <taxon>Bacillati</taxon>
        <taxon>Actinomycetota</taxon>
        <taxon>Actinomycetes</taxon>
        <taxon>Pseudonocardiales</taxon>
        <taxon>Pseudonocardiaceae</taxon>
        <taxon>Actinokineospora</taxon>
    </lineage>
</organism>